<proteinExistence type="predicted"/>
<feature type="non-terminal residue" evidence="2">
    <location>
        <position position="133"/>
    </location>
</feature>
<protein>
    <submittedName>
        <fullName evidence="2">Uncharacterized protein</fullName>
    </submittedName>
</protein>
<name>A0AAD3E3J3_9CHLO</name>
<feature type="compositionally biased region" description="Pro residues" evidence="1">
    <location>
        <begin position="121"/>
        <end position="133"/>
    </location>
</feature>
<dbReference type="AlphaFoldDB" id="A0AAD3E3J3"/>
<reference evidence="2 3" key="1">
    <citation type="journal article" date="2021" name="Sci. Rep.">
        <title>Genome sequencing of the multicellular alga Astrephomene provides insights into convergent evolution of germ-soma differentiation.</title>
        <authorList>
            <person name="Yamashita S."/>
            <person name="Yamamoto K."/>
            <person name="Matsuzaki R."/>
            <person name="Suzuki S."/>
            <person name="Yamaguchi H."/>
            <person name="Hirooka S."/>
            <person name="Minakuchi Y."/>
            <person name="Miyagishima S."/>
            <person name="Kawachi M."/>
            <person name="Toyoda A."/>
            <person name="Nozaki H."/>
        </authorList>
    </citation>
    <scope>NUCLEOTIDE SEQUENCE [LARGE SCALE GENOMIC DNA]</scope>
    <source>
        <strain evidence="2 3">NIES-4017</strain>
    </source>
</reference>
<keyword evidence="3" id="KW-1185">Reference proteome</keyword>
<feature type="compositionally biased region" description="Low complexity" evidence="1">
    <location>
        <begin position="76"/>
        <end position="87"/>
    </location>
</feature>
<gene>
    <name evidence="2" type="ORF">Agub_g15400</name>
</gene>
<comment type="caution">
    <text evidence="2">The sequence shown here is derived from an EMBL/GenBank/DDBJ whole genome shotgun (WGS) entry which is preliminary data.</text>
</comment>
<feature type="compositionally biased region" description="Basic residues" evidence="1">
    <location>
        <begin position="15"/>
        <end position="31"/>
    </location>
</feature>
<sequence length="133" mass="13935">MSLLAQSGTYHLSTIKRRAPASAKSVHHRPRALSSSAQLSPDAAVRLFDDLAREHCPLVRVSLAHFDGFGLGWRLAPNTTTAPAPANLDTHLPHTAPPPPPTPPLPGTACPTASATELPDPSSPPPQPSPDPD</sequence>
<evidence type="ECO:0000256" key="1">
    <source>
        <dbReference type="SAM" id="MobiDB-lite"/>
    </source>
</evidence>
<dbReference type="Proteomes" id="UP001054857">
    <property type="component" value="Unassembled WGS sequence"/>
</dbReference>
<evidence type="ECO:0000313" key="3">
    <source>
        <dbReference type="Proteomes" id="UP001054857"/>
    </source>
</evidence>
<organism evidence="2 3">
    <name type="scientific">Astrephomene gubernaculifera</name>
    <dbReference type="NCBI Taxonomy" id="47775"/>
    <lineage>
        <taxon>Eukaryota</taxon>
        <taxon>Viridiplantae</taxon>
        <taxon>Chlorophyta</taxon>
        <taxon>core chlorophytes</taxon>
        <taxon>Chlorophyceae</taxon>
        <taxon>CS clade</taxon>
        <taxon>Chlamydomonadales</taxon>
        <taxon>Astrephomenaceae</taxon>
        <taxon>Astrephomene</taxon>
    </lineage>
</organism>
<evidence type="ECO:0000313" key="2">
    <source>
        <dbReference type="EMBL" id="GFR52783.1"/>
    </source>
</evidence>
<feature type="compositionally biased region" description="Pro residues" evidence="1">
    <location>
        <begin position="95"/>
        <end position="106"/>
    </location>
</feature>
<feature type="region of interest" description="Disordered" evidence="1">
    <location>
        <begin position="15"/>
        <end position="41"/>
    </location>
</feature>
<accession>A0AAD3E3J3</accession>
<feature type="region of interest" description="Disordered" evidence="1">
    <location>
        <begin position="74"/>
        <end position="133"/>
    </location>
</feature>
<dbReference type="EMBL" id="BMAR01000072">
    <property type="protein sequence ID" value="GFR52783.1"/>
    <property type="molecule type" value="Genomic_DNA"/>
</dbReference>